<dbReference type="RefSeq" id="WP_176801742.1">
    <property type="nucleotide sequence ID" value="NZ_JABXYJ010000001.1"/>
</dbReference>
<dbReference type="InterPro" id="IPR012902">
    <property type="entry name" value="N_methyl_site"/>
</dbReference>
<dbReference type="Pfam" id="PF07963">
    <property type="entry name" value="N_methyl"/>
    <property type="match status" value="1"/>
</dbReference>
<proteinExistence type="predicted"/>
<gene>
    <name evidence="2" type="ORF">HV832_01345</name>
</gene>
<evidence type="ECO:0000256" key="1">
    <source>
        <dbReference type="SAM" id="Phobius"/>
    </source>
</evidence>
<feature type="transmembrane region" description="Helical" evidence="1">
    <location>
        <begin position="20"/>
        <end position="38"/>
    </location>
</feature>
<keyword evidence="1" id="KW-0812">Transmembrane</keyword>
<organism evidence="2 3">
    <name type="scientific">Undibacterium oligocarboniphilum</name>
    <dbReference type="NCBI Taxonomy" id="666702"/>
    <lineage>
        <taxon>Bacteria</taxon>
        <taxon>Pseudomonadati</taxon>
        <taxon>Pseudomonadota</taxon>
        <taxon>Betaproteobacteria</taxon>
        <taxon>Burkholderiales</taxon>
        <taxon>Oxalobacteraceae</taxon>
        <taxon>Undibacterium</taxon>
    </lineage>
</organism>
<sequence>MRNKYPDICRRQRGFTLLEAIVAFALIGTIGMTLFAWINTSIISLGKVQTINARNDAIANVVSYMQAVNPMQNPDGKAEFGAYRIEWKSRVSGPVADNRAYPSGIGLYQVGLYEVDVTGRTVEDPAWFTLHLKLAGFKKVRALNGIF</sequence>
<evidence type="ECO:0000313" key="3">
    <source>
        <dbReference type="Proteomes" id="UP000588051"/>
    </source>
</evidence>
<reference evidence="2 3" key="1">
    <citation type="submission" date="2020-06" db="EMBL/GenBank/DDBJ databases">
        <authorList>
            <person name="Qiu C."/>
            <person name="Liu Z."/>
        </authorList>
    </citation>
    <scope>NUCLEOTIDE SEQUENCE [LARGE SCALE GENOMIC DNA]</scope>
    <source>
        <strain evidence="2 3">EM 1</strain>
    </source>
</reference>
<comment type="caution">
    <text evidence="2">The sequence shown here is derived from an EMBL/GenBank/DDBJ whole genome shotgun (WGS) entry which is preliminary data.</text>
</comment>
<keyword evidence="1" id="KW-0472">Membrane</keyword>
<accession>A0A850QJX2</accession>
<dbReference type="EMBL" id="JABXYJ010000001">
    <property type="protein sequence ID" value="NVO76476.1"/>
    <property type="molecule type" value="Genomic_DNA"/>
</dbReference>
<evidence type="ECO:0000313" key="2">
    <source>
        <dbReference type="EMBL" id="NVO76476.1"/>
    </source>
</evidence>
<dbReference type="Proteomes" id="UP000588051">
    <property type="component" value="Unassembled WGS sequence"/>
</dbReference>
<dbReference type="PROSITE" id="PS00409">
    <property type="entry name" value="PROKAR_NTER_METHYL"/>
    <property type="match status" value="1"/>
</dbReference>
<protein>
    <submittedName>
        <fullName evidence="2">Prepilin-type N-terminal cleavage/methylation domain-containing protein</fullName>
    </submittedName>
</protein>
<keyword evidence="1" id="KW-1133">Transmembrane helix</keyword>
<name>A0A850QJX2_9BURK</name>
<keyword evidence="3" id="KW-1185">Reference proteome</keyword>
<dbReference type="AlphaFoldDB" id="A0A850QJX2"/>